<feature type="region of interest" description="Disordered" evidence="1">
    <location>
        <begin position="127"/>
        <end position="157"/>
    </location>
</feature>
<feature type="region of interest" description="Disordered" evidence="1">
    <location>
        <begin position="1"/>
        <end position="37"/>
    </location>
</feature>
<evidence type="ECO:0000256" key="1">
    <source>
        <dbReference type="SAM" id="MobiDB-lite"/>
    </source>
</evidence>
<sequence>MASVNSDDRRTLDEARGSRENTRTNWKHAGDGWEPPRRVTCDGRVAFTSSQVESDSDLPPFSHALVSLAESPVEPWYLDAWVPWYHLHGGPPRLPPAIKYAIGGAAFPHLPHSSTKPTPTPFGPAAKLPPLTSTSINPLTTLCDQRTRRPQPRSSLSIAAATCPNSLRNCQRLARSHRLQGQEDLRPLTSWFSAQSFRGLFPQTSGAPSRGDWEGGHQDGTPGCWVMGGGINVEEEEQLDKADKESKDIGLLPAAKCCEWKGLRPNVPWILNFAVFKGVRPIPASTPEVFSRLIKEWNDFKSLALCLVQHPSLQFLLEMLKREVVIPTSTFIWDDLRRMHAELGGRYR</sequence>
<reference evidence="3" key="1">
    <citation type="journal article" date="2018" name="Nat. Microbiol.">
        <title>Leveraging single-cell genomics to expand the fungal tree of life.</title>
        <authorList>
            <person name="Ahrendt S.R."/>
            <person name="Quandt C.A."/>
            <person name="Ciobanu D."/>
            <person name="Clum A."/>
            <person name="Salamov A."/>
            <person name="Andreopoulos B."/>
            <person name="Cheng J.F."/>
            <person name="Woyke T."/>
            <person name="Pelin A."/>
            <person name="Henrissat B."/>
            <person name="Reynolds N.K."/>
            <person name="Benny G.L."/>
            <person name="Smith M.E."/>
            <person name="James T.Y."/>
            <person name="Grigoriev I.V."/>
        </authorList>
    </citation>
    <scope>NUCLEOTIDE SEQUENCE [LARGE SCALE GENOMIC DNA]</scope>
</reference>
<proteinExistence type="predicted"/>
<protein>
    <submittedName>
        <fullName evidence="2">Uncharacterized protein</fullName>
    </submittedName>
</protein>
<dbReference type="EMBL" id="KZ994082">
    <property type="protein sequence ID" value="RKO93892.1"/>
    <property type="molecule type" value="Genomic_DNA"/>
</dbReference>
<name>A0A4P9WN16_9FUNG</name>
<keyword evidence="3" id="KW-1185">Reference proteome</keyword>
<evidence type="ECO:0000313" key="3">
    <source>
        <dbReference type="Proteomes" id="UP000269721"/>
    </source>
</evidence>
<accession>A0A4P9WN16</accession>
<dbReference type="Proteomes" id="UP000269721">
    <property type="component" value="Unassembled WGS sequence"/>
</dbReference>
<evidence type="ECO:0000313" key="2">
    <source>
        <dbReference type="EMBL" id="RKO93892.1"/>
    </source>
</evidence>
<organism evidence="2 3">
    <name type="scientific">Blyttiomyces helicus</name>
    <dbReference type="NCBI Taxonomy" id="388810"/>
    <lineage>
        <taxon>Eukaryota</taxon>
        <taxon>Fungi</taxon>
        <taxon>Fungi incertae sedis</taxon>
        <taxon>Chytridiomycota</taxon>
        <taxon>Chytridiomycota incertae sedis</taxon>
        <taxon>Chytridiomycetes</taxon>
        <taxon>Chytridiomycetes incertae sedis</taxon>
        <taxon>Blyttiomyces</taxon>
    </lineage>
</organism>
<feature type="compositionally biased region" description="Polar residues" evidence="1">
    <location>
        <begin position="131"/>
        <end position="144"/>
    </location>
</feature>
<dbReference type="AlphaFoldDB" id="A0A4P9WN16"/>
<gene>
    <name evidence="2" type="ORF">BDK51DRAFT_51974</name>
</gene>